<dbReference type="SMART" id="SM00537">
    <property type="entry name" value="DCX"/>
    <property type="match status" value="2"/>
</dbReference>
<dbReference type="PANTHER" id="PTHR46302">
    <property type="entry name" value="DOUBLECORTIN DOMAIN-CONTAINING PROTEIN 1"/>
    <property type="match status" value="1"/>
</dbReference>
<protein>
    <submittedName>
        <fullName evidence="2">Doublecortin domain-containing protein 5</fullName>
    </submittedName>
</protein>
<dbReference type="EMBL" id="KB100321">
    <property type="protein sequence ID" value="ELK37549.1"/>
    <property type="molecule type" value="Genomic_DNA"/>
</dbReference>
<gene>
    <name evidence="2" type="ORF">MDA_GLEAN10023815</name>
</gene>
<dbReference type="PANTHER" id="PTHR46302:SF3">
    <property type="entry name" value="DOUBLECORTIN DOMAIN-CONTAINING PROTEIN 1"/>
    <property type="match status" value="1"/>
</dbReference>
<evidence type="ECO:0000313" key="3">
    <source>
        <dbReference type="Proteomes" id="UP000010556"/>
    </source>
</evidence>
<organism evidence="2 3">
    <name type="scientific">Myotis davidii</name>
    <name type="common">David's myotis</name>
    <dbReference type="NCBI Taxonomy" id="225400"/>
    <lineage>
        <taxon>Eukaryota</taxon>
        <taxon>Metazoa</taxon>
        <taxon>Chordata</taxon>
        <taxon>Craniata</taxon>
        <taxon>Vertebrata</taxon>
        <taxon>Euteleostomi</taxon>
        <taxon>Mammalia</taxon>
        <taxon>Eutheria</taxon>
        <taxon>Laurasiatheria</taxon>
        <taxon>Chiroptera</taxon>
        <taxon>Yangochiroptera</taxon>
        <taxon>Vespertilionidae</taxon>
        <taxon>Myotis</taxon>
    </lineage>
</organism>
<proteinExistence type="predicted"/>
<dbReference type="SUPFAM" id="SSF89837">
    <property type="entry name" value="Doublecortin (DC)"/>
    <property type="match status" value="2"/>
</dbReference>
<reference evidence="3" key="1">
    <citation type="journal article" date="2013" name="Science">
        <title>Comparative analysis of bat genomes provides insight into the evolution of flight and immunity.</title>
        <authorList>
            <person name="Zhang G."/>
            <person name="Cowled C."/>
            <person name="Shi Z."/>
            <person name="Huang Z."/>
            <person name="Bishop-Lilly K.A."/>
            <person name="Fang X."/>
            <person name="Wynne J.W."/>
            <person name="Xiong Z."/>
            <person name="Baker M.L."/>
            <person name="Zhao W."/>
            <person name="Tachedjian M."/>
            <person name="Zhu Y."/>
            <person name="Zhou P."/>
            <person name="Jiang X."/>
            <person name="Ng J."/>
            <person name="Yang L."/>
            <person name="Wu L."/>
            <person name="Xiao J."/>
            <person name="Feng Y."/>
            <person name="Chen Y."/>
            <person name="Sun X."/>
            <person name="Zhang Y."/>
            <person name="Marsh G.A."/>
            <person name="Crameri G."/>
            <person name="Broder C.C."/>
            <person name="Frey K.G."/>
            <person name="Wang L.F."/>
            <person name="Wang J."/>
        </authorList>
    </citation>
    <scope>NUCLEOTIDE SEQUENCE [LARGE SCALE GENOMIC DNA]</scope>
</reference>
<keyword evidence="3" id="KW-1185">Reference proteome</keyword>
<dbReference type="GO" id="GO:1902412">
    <property type="term" value="P:regulation of mitotic cytokinesis"/>
    <property type="evidence" value="ECO:0007669"/>
    <property type="project" value="InterPro"/>
</dbReference>
<name>L5MG23_MYODS</name>
<dbReference type="InterPro" id="IPR003533">
    <property type="entry name" value="Doublecortin_dom"/>
</dbReference>
<dbReference type="Gene3D" id="3.10.20.230">
    <property type="entry name" value="Doublecortin domain"/>
    <property type="match status" value="2"/>
</dbReference>
<dbReference type="eggNOG" id="ENOG502QW8Q">
    <property type="taxonomic scope" value="Eukaryota"/>
</dbReference>
<dbReference type="PROSITE" id="PS50309">
    <property type="entry name" value="DC"/>
    <property type="match status" value="1"/>
</dbReference>
<evidence type="ECO:0000313" key="2">
    <source>
        <dbReference type="EMBL" id="ELK37549.1"/>
    </source>
</evidence>
<accession>L5MG23</accession>
<dbReference type="GO" id="GO:0030496">
    <property type="term" value="C:midbody"/>
    <property type="evidence" value="ECO:0007669"/>
    <property type="project" value="TreeGrafter"/>
</dbReference>
<dbReference type="InterPro" id="IPR035992">
    <property type="entry name" value="Ricin_B-like_lectins"/>
</dbReference>
<dbReference type="InterPro" id="IPR036572">
    <property type="entry name" value="Doublecortin_dom_sf"/>
</dbReference>
<dbReference type="AlphaFoldDB" id="L5MG23"/>
<dbReference type="Proteomes" id="UP000010556">
    <property type="component" value="Unassembled WGS sequence"/>
</dbReference>
<dbReference type="GO" id="GO:0008017">
    <property type="term" value="F:microtubule binding"/>
    <property type="evidence" value="ECO:0007669"/>
    <property type="project" value="InterPro"/>
</dbReference>
<dbReference type="GO" id="GO:0035556">
    <property type="term" value="P:intracellular signal transduction"/>
    <property type="evidence" value="ECO:0007669"/>
    <property type="project" value="InterPro"/>
</dbReference>
<sequence length="803" mass="90529">MKKPIYKSLEQDVPVRLRVLRNGDKNKNRALVIMSPDISPGRKMQCTEVLHLPSAARRLFNEKGKEIFSVKDLQRDELVYVSCGEHWINPDLSIAHQKKRLFLRNLASDISKIQAFCNTRTTEALVLEVQSDIVSGAKLAVCKPVATSGEEKQIIAPEEEQMQKNALTTESAPSKTLDSHAKAHLRMKARHTPLKYAWQEPSHNSDEGDSFPKKMQEEILENVEPQRKYSHSPKRSKLQKLCHQQFEYRDGQIVSHAAPQLVLGVRGPDPRSGTEVVLVEKKANDGHQRWMHKEGSRTFHLVRNPELVLAVSMTKTGNEVCSYPVIVQKYKPYNNGTSNQKWNYIENKKTFMAFHSTALDKEITAANYAGICTSSVVKEENIDQPGYYSLSPSGKKKMTLCLACGRSLRAEKGLKQLPAGRPFVCASGSETQRPFSRGPFKTIHVAEVDLSSYEAEKTLSHYEEHLLSLRMKTCTQVVAPIGTAAALQKPVKIIAYKNGDGYRNGKLIVAETFPMSKCVENPRLKVKNKLFPTSVTSDGLDGIDESLFTLLHRSPIAIWVSCGEPFLSPNALQKAKKLEKQNWQKKDKILADLDTMKHKMRQLKGRRVAACQPATMVPNQSPVEPVVVEGGWTEQTQEEIKLMECIRHTEAHLSEIQERQSKRNSPTATKHTALKQSSLYKQPNAKRVWVYLNGCRPDDGTYAWGKSISELLDDCSARLKMTRPASTLYTPGGELILSWDQIERDMFICVSTGHGFVTQKELKQLMEVRASYARIRRQQGPEATDIVVSPPEKLQSLVHRLNF</sequence>
<dbReference type="SUPFAM" id="SSF50370">
    <property type="entry name" value="Ricin B-like lectins"/>
    <property type="match status" value="1"/>
</dbReference>
<dbReference type="CDD" id="cd17156">
    <property type="entry name" value="DCX1_DCDC5"/>
    <property type="match status" value="1"/>
</dbReference>
<evidence type="ECO:0000259" key="1">
    <source>
        <dbReference type="PROSITE" id="PS50309"/>
    </source>
</evidence>
<dbReference type="CDD" id="cd17159">
    <property type="entry name" value="DCX4_DCDC5"/>
    <property type="match status" value="1"/>
</dbReference>
<dbReference type="PROSITE" id="PS50231">
    <property type="entry name" value="RICIN_B_LECTIN"/>
    <property type="match status" value="1"/>
</dbReference>
<dbReference type="Gene3D" id="2.80.10.50">
    <property type="match status" value="1"/>
</dbReference>
<feature type="domain" description="Doublecortin" evidence="1">
    <location>
        <begin position="15"/>
        <end position="90"/>
    </location>
</feature>
<dbReference type="InterPro" id="IPR043188">
    <property type="entry name" value="DCDC1"/>
</dbReference>